<evidence type="ECO:0008006" key="5">
    <source>
        <dbReference type="Google" id="ProtNLM"/>
    </source>
</evidence>
<dbReference type="SUPFAM" id="SSF56959">
    <property type="entry name" value="Leukocidin-like"/>
    <property type="match status" value="1"/>
</dbReference>
<protein>
    <recommendedName>
        <fullName evidence="5">MspA protein</fullName>
    </recommendedName>
</protein>
<dbReference type="InterPro" id="IPR036435">
    <property type="entry name" value="Leukocidin/porin_MspA_sf"/>
</dbReference>
<evidence type="ECO:0000256" key="2">
    <source>
        <dbReference type="SAM" id="SignalP"/>
    </source>
</evidence>
<dbReference type="AlphaFoldDB" id="A0A7W9PEW3"/>
<evidence type="ECO:0000256" key="1">
    <source>
        <dbReference type="ARBA" id="ARBA00022729"/>
    </source>
</evidence>
<proteinExistence type="predicted"/>
<dbReference type="Proteomes" id="UP000540412">
    <property type="component" value="Unassembled WGS sequence"/>
</dbReference>
<organism evidence="3 4">
    <name type="scientific">Nocardia transvalensis</name>
    <dbReference type="NCBI Taxonomy" id="37333"/>
    <lineage>
        <taxon>Bacteria</taxon>
        <taxon>Bacillati</taxon>
        <taxon>Actinomycetota</taxon>
        <taxon>Actinomycetes</taxon>
        <taxon>Mycobacteriales</taxon>
        <taxon>Nocardiaceae</taxon>
        <taxon>Nocardia</taxon>
    </lineage>
</organism>
<feature type="chain" id="PRO_5031284382" description="MspA protein" evidence="2">
    <location>
        <begin position="27"/>
        <end position="214"/>
    </location>
</feature>
<keyword evidence="4" id="KW-1185">Reference proteome</keyword>
<dbReference type="EMBL" id="JACHIT010000001">
    <property type="protein sequence ID" value="MBB5914721.1"/>
    <property type="molecule type" value="Genomic_DNA"/>
</dbReference>
<reference evidence="3 4" key="1">
    <citation type="submission" date="2020-08" db="EMBL/GenBank/DDBJ databases">
        <title>Sequencing the genomes of 1000 actinobacteria strains.</title>
        <authorList>
            <person name="Klenk H.-P."/>
        </authorList>
    </citation>
    <scope>NUCLEOTIDE SEQUENCE [LARGE SCALE GENOMIC DNA]</scope>
    <source>
        <strain evidence="3 4">DSM 43582</strain>
    </source>
</reference>
<feature type="signal peptide" evidence="2">
    <location>
        <begin position="1"/>
        <end position="26"/>
    </location>
</feature>
<keyword evidence="1 2" id="KW-0732">Signal</keyword>
<name>A0A7W9PEW3_9NOCA</name>
<dbReference type="InterPro" id="IPR015286">
    <property type="entry name" value="Porin_fam_mycobact-type"/>
</dbReference>
<evidence type="ECO:0000313" key="4">
    <source>
        <dbReference type="Proteomes" id="UP000540412"/>
    </source>
</evidence>
<evidence type="ECO:0000313" key="3">
    <source>
        <dbReference type="EMBL" id="MBB5914721.1"/>
    </source>
</evidence>
<dbReference type="Gene3D" id="2.60.40.1650">
    <property type="entry name" value="Porin MspA (Ig-like beta-sandwich domain)"/>
    <property type="match status" value="2"/>
</dbReference>
<dbReference type="RefSeq" id="WP_040746139.1">
    <property type="nucleotide sequence ID" value="NZ_JACHIT010000001.1"/>
</dbReference>
<dbReference type="Pfam" id="PF09203">
    <property type="entry name" value="MspA"/>
    <property type="match status" value="1"/>
</dbReference>
<sequence>MHISSALVTAATALGIAFATPFTAHAADGLAPHENTYRAPDGFEFTVGHTGHAAHPVGSLNGMPANREVFLDNTSYARLAGGTGTLKAGYFVACAVDIDVKFSANAGASLDAGANAGVSVSPDAVSPSAGITIGPSVSAGIGVNLSLGPGKITEVKVGEKALTPGDTAYLVSRDFHVMVQGCGGPLTVRAYSIIEVSSPAVDGNGAVFGDPIVL</sequence>
<gene>
    <name evidence="3" type="ORF">BJY24_003588</name>
</gene>
<comment type="caution">
    <text evidence="3">The sequence shown here is derived from an EMBL/GenBank/DDBJ whole genome shotgun (WGS) entry which is preliminary data.</text>
</comment>
<accession>A0A7W9PEW3</accession>